<dbReference type="EMBL" id="AOIA01000003">
    <property type="protein sequence ID" value="ELY67604.1"/>
    <property type="molecule type" value="Genomic_DNA"/>
</dbReference>
<organism evidence="2 3">
    <name type="scientific">Natronococcus jeotgali DSM 18795</name>
    <dbReference type="NCBI Taxonomy" id="1227498"/>
    <lineage>
        <taxon>Archaea</taxon>
        <taxon>Methanobacteriati</taxon>
        <taxon>Methanobacteriota</taxon>
        <taxon>Stenosarchaea group</taxon>
        <taxon>Halobacteria</taxon>
        <taxon>Halobacteriales</taxon>
        <taxon>Natrialbaceae</taxon>
        <taxon>Natronococcus</taxon>
    </lineage>
</organism>
<name>L9Y0J5_9EURY</name>
<proteinExistence type="predicted"/>
<evidence type="ECO:0000313" key="2">
    <source>
        <dbReference type="EMBL" id="ELY67604.1"/>
    </source>
</evidence>
<comment type="caution">
    <text evidence="2">The sequence shown here is derived from an EMBL/GenBank/DDBJ whole genome shotgun (WGS) entry which is preliminary data.</text>
</comment>
<evidence type="ECO:0000256" key="1">
    <source>
        <dbReference type="SAM" id="MobiDB-lite"/>
    </source>
</evidence>
<dbReference type="AlphaFoldDB" id="L9Y0J5"/>
<keyword evidence="3" id="KW-1185">Reference proteome</keyword>
<evidence type="ECO:0000313" key="3">
    <source>
        <dbReference type="Proteomes" id="UP000011531"/>
    </source>
</evidence>
<sequence length="105" mass="12374">MYHEALQRLIDRVSETDVFHRAEGSRAESRPPRRDTAFEQMIGRVTRDMKILKMVTDLDPQHDFPSEMPEGAFIVPKEPSEEERKEARDRRLEESLQPIEEVKQP</sequence>
<accession>L9Y0J5</accession>
<feature type="compositionally biased region" description="Basic and acidic residues" evidence="1">
    <location>
        <begin position="78"/>
        <end position="105"/>
    </location>
</feature>
<gene>
    <name evidence="2" type="ORF">C492_00040</name>
</gene>
<feature type="region of interest" description="Disordered" evidence="1">
    <location>
        <begin position="60"/>
        <end position="105"/>
    </location>
</feature>
<reference evidence="2 3" key="1">
    <citation type="journal article" date="2014" name="PLoS Genet.">
        <title>Phylogenetically driven sequencing of extremely halophilic archaea reveals strategies for static and dynamic osmo-response.</title>
        <authorList>
            <person name="Becker E.A."/>
            <person name="Seitzer P.M."/>
            <person name="Tritt A."/>
            <person name="Larsen D."/>
            <person name="Krusor M."/>
            <person name="Yao A.I."/>
            <person name="Wu D."/>
            <person name="Madern D."/>
            <person name="Eisen J.A."/>
            <person name="Darling A.E."/>
            <person name="Facciotti M.T."/>
        </authorList>
    </citation>
    <scope>NUCLEOTIDE SEQUENCE [LARGE SCALE GENOMIC DNA]</scope>
    <source>
        <strain evidence="2 3">DSM 18795</strain>
    </source>
</reference>
<dbReference type="Proteomes" id="UP000011531">
    <property type="component" value="Unassembled WGS sequence"/>
</dbReference>
<protein>
    <submittedName>
        <fullName evidence="2">Uncharacterized protein</fullName>
    </submittedName>
</protein>